<dbReference type="Gene3D" id="1.20.1250.20">
    <property type="entry name" value="MFS general substrate transporter like domains"/>
    <property type="match status" value="2"/>
</dbReference>
<comment type="similarity">
    <text evidence="2">Belongs to the major facilitator superfamily. Monocarboxylate porter (TC 2.A.1.13) family.</text>
</comment>
<feature type="compositionally biased region" description="Basic and acidic residues" evidence="7">
    <location>
        <begin position="14"/>
        <end position="52"/>
    </location>
</feature>
<comment type="subcellular location">
    <subcellularLocation>
        <location evidence="1">Membrane</location>
        <topology evidence="1">Multi-pass membrane protein</topology>
    </subcellularLocation>
</comment>
<dbReference type="PROSITE" id="PS50850">
    <property type="entry name" value="MFS"/>
    <property type="match status" value="1"/>
</dbReference>
<dbReference type="Proteomes" id="UP000566819">
    <property type="component" value="Unassembled WGS sequence"/>
</dbReference>
<feature type="transmembrane region" description="Helical" evidence="8">
    <location>
        <begin position="251"/>
        <end position="269"/>
    </location>
</feature>
<evidence type="ECO:0000256" key="5">
    <source>
        <dbReference type="ARBA" id="ARBA00022989"/>
    </source>
</evidence>
<evidence type="ECO:0000313" key="11">
    <source>
        <dbReference type="Proteomes" id="UP000566819"/>
    </source>
</evidence>
<keyword evidence="5 8" id="KW-1133">Transmembrane helix</keyword>
<feature type="transmembrane region" description="Helical" evidence="8">
    <location>
        <begin position="344"/>
        <end position="364"/>
    </location>
</feature>
<evidence type="ECO:0000256" key="1">
    <source>
        <dbReference type="ARBA" id="ARBA00004141"/>
    </source>
</evidence>
<proteinExistence type="inferred from homology"/>
<dbReference type="SUPFAM" id="SSF103473">
    <property type="entry name" value="MFS general substrate transporter"/>
    <property type="match status" value="1"/>
</dbReference>
<feature type="transmembrane region" description="Helical" evidence="8">
    <location>
        <begin position="69"/>
        <end position="88"/>
    </location>
</feature>
<evidence type="ECO:0000259" key="9">
    <source>
        <dbReference type="PROSITE" id="PS50850"/>
    </source>
</evidence>
<dbReference type="PANTHER" id="PTHR11360:SF224">
    <property type="entry name" value="MAJOR FACILITATOR SUPERFAMILY (MFS) PROFILE DOMAIN-CONTAINING PROTEIN-RELATED"/>
    <property type="match status" value="1"/>
</dbReference>
<organism evidence="10 11">
    <name type="scientific">Cudoniella acicularis</name>
    <dbReference type="NCBI Taxonomy" id="354080"/>
    <lineage>
        <taxon>Eukaryota</taxon>
        <taxon>Fungi</taxon>
        <taxon>Dikarya</taxon>
        <taxon>Ascomycota</taxon>
        <taxon>Pezizomycotina</taxon>
        <taxon>Leotiomycetes</taxon>
        <taxon>Helotiales</taxon>
        <taxon>Tricladiaceae</taxon>
        <taxon>Cudoniella</taxon>
    </lineage>
</organism>
<evidence type="ECO:0000256" key="8">
    <source>
        <dbReference type="SAM" id="Phobius"/>
    </source>
</evidence>
<dbReference type="AlphaFoldDB" id="A0A8H4RHV0"/>
<dbReference type="Pfam" id="PF07690">
    <property type="entry name" value="MFS_1"/>
    <property type="match status" value="1"/>
</dbReference>
<comment type="caution">
    <text evidence="10">The sequence shown here is derived from an EMBL/GenBank/DDBJ whole genome shotgun (WGS) entry which is preliminary data.</text>
</comment>
<dbReference type="GO" id="GO:0022857">
    <property type="term" value="F:transmembrane transporter activity"/>
    <property type="evidence" value="ECO:0007669"/>
    <property type="project" value="InterPro"/>
</dbReference>
<feature type="transmembrane region" description="Helical" evidence="8">
    <location>
        <begin position="140"/>
        <end position="160"/>
    </location>
</feature>
<dbReference type="OrthoDB" id="5667at2759"/>
<feature type="transmembrane region" description="Helical" evidence="8">
    <location>
        <begin position="100"/>
        <end position="119"/>
    </location>
</feature>
<dbReference type="GO" id="GO:0016020">
    <property type="term" value="C:membrane"/>
    <property type="evidence" value="ECO:0007669"/>
    <property type="project" value="UniProtKB-SubCell"/>
</dbReference>
<feature type="transmembrane region" description="Helical" evidence="8">
    <location>
        <begin position="276"/>
        <end position="301"/>
    </location>
</feature>
<feature type="region of interest" description="Disordered" evidence="7">
    <location>
        <begin position="1"/>
        <end position="60"/>
    </location>
</feature>
<dbReference type="InterPro" id="IPR020846">
    <property type="entry name" value="MFS_dom"/>
</dbReference>
<dbReference type="InterPro" id="IPR036259">
    <property type="entry name" value="MFS_trans_sf"/>
</dbReference>
<keyword evidence="6 8" id="KW-0472">Membrane</keyword>
<feature type="transmembrane region" description="Helical" evidence="8">
    <location>
        <begin position="370"/>
        <end position="391"/>
    </location>
</feature>
<evidence type="ECO:0000313" key="10">
    <source>
        <dbReference type="EMBL" id="KAF4628914.1"/>
    </source>
</evidence>
<reference evidence="10 11" key="1">
    <citation type="submission" date="2020-03" db="EMBL/GenBank/DDBJ databases">
        <title>Draft Genome Sequence of Cudoniella acicularis.</title>
        <authorList>
            <person name="Buettner E."/>
            <person name="Kellner H."/>
        </authorList>
    </citation>
    <scope>NUCLEOTIDE SEQUENCE [LARGE SCALE GENOMIC DNA]</scope>
    <source>
        <strain evidence="10 11">DSM 108380</strain>
    </source>
</reference>
<feature type="transmembrane region" description="Helical" evidence="8">
    <location>
        <begin position="172"/>
        <end position="192"/>
    </location>
</feature>
<evidence type="ECO:0000256" key="3">
    <source>
        <dbReference type="ARBA" id="ARBA00022448"/>
    </source>
</evidence>
<protein>
    <recommendedName>
        <fullName evidence="9">Major facilitator superfamily (MFS) profile domain-containing protein</fullName>
    </recommendedName>
</protein>
<dbReference type="InterPro" id="IPR011701">
    <property type="entry name" value="MFS"/>
</dbReference>
<dbReference type="EMBL" id="JAAMPI010000745">
    <property type="protein sequence ID" value="KAF4628914.1"/>
    <property type="molecule type" value="Genomic_DNA"/>
</dbReference>
<evidence type="ECO:0000256" key="6">
    <source>
        <dbReference type="ARBA" id="ARBA00023136"/>
    </source>
</evidence>
<keyword evidence="4 8" id="KW-0812">Transmembrane</keyword>
<feature type="transmembrane region" description="Helical" evidence="8">
    <location>
        <begin position="213"/>
        <end position="239"/>
    </location>
</feature>
<sequence>MESKVDIDSQAPTLHKDSEDRIHNDSDRKSEKLENDGREKNNLAEPPSEKAQDSAPARPDPNVFPDGGFQAWFCIAGGFCIGVFQDYYQANQLSSYSPSTVAWIPATESFMLFFFGLISGKLADSYAVAAAGTWFKKHRALAFGIMVSGSSMGGVVLPIMVQHLIEEVGFGWAMRITAFLIFGLLIFGNIAVKSRLPPVRKPFTLKEYFMPFFEIPFLLLAIGSLLVYIGAFLPFNFIIVQAKQAGMSTNLANYLVSIINAASILGRIFPAHLGDVYGVFNVCIIFTLFTGVISLALWLPAASNAPIIVFAVLYGFASGLTLAIIPALVASISDIQKLGFRVGTLYAFSAFGALFGSPIAGAIVTSQHSGYSGLKIFCGVTLIAGGVFITFSRIKLLGAGGIGESQKRSNMA</sequence>
<dbReference type="PANTHER" id="PTHR11360">
    <property type="entry name" value="MONOCARBOXYLATE TRANSPORTER"/>
    <property type="match status" value="1"/>
</dbReference>
<name>A0A8H4RHV0_9HELO</name>
<evidence type="ECO:0000256" key="7">
    <source>
        <dbReference type="SAM" id="MobiDB-lite"/>
    </source>
</evidence>
<dbReference type="InterPro" id="IPR050327">
    <property type="entry name" value="Proton-linked_MCT"/>
</dbReference>
<evidence type="ECO:0000256" key="2">
    <source>
        <dbReference type="ARBA" id="ARBA00006727"/>
    </source>
</evidence>
<accession>A0A8H4RHV0</accession>
<gene>
    <name evidence="10" type="ORF">G7Y89_g9234</name>
</gene>
<feature type="domain" description="Major facilitator superfamily (MFS) profile" evidence="9">
    <location>
        <begin position="216"/>
        <end position="412"/>
    </location>
</feature>
<feature type="transmembrane region" description="Helical" evidence="8">
    <location>
        <begin position="307"/>
        <end position="332"/>
    </location>
</feature>
<keyword evidence="3" id="KW-0813">Transport</keyword>
<evidence type="ECO:0000256" key="4">
    <source>
        <dbReference type="ARBA" id="ARBA00022692"/>
    </source>
</evidence>
<keyword evidence="11" id="KW-1185">Reference proteome</keyword>